<dbReference type="AlphaFoldDB" id="A0AAU8A775"/>
<dbReference type="EMBL" id="CP117826">
    <property type="protein sequence ID" value="XCC61722.1"/>
    <property type="molecule type" value="Genomic_DNA"/>
</dbReference>
<accession>A0AAU8A775</accession>
<protein>
    <submittedName>
        <fullName evidence="1">Uncharacterized protein</fullName>
    </submittedName>
</protein>
<sequence>MAIFKSNPPAEEKTYSKSYRQFKGVDLTSAITEVDDSRSPYAPNMIADMAGFPCKRTGYAKVCDSLGGRINGIHSFITATNIKKMVVHAGNKLYSFDPTAPIVQPSPPTSYIYIAIVPEDAQPQLIYDGMNNARSTSFVYGGKLYLLDGQNYLVYDGEHDAVSVEQDAYVPTTRIAMDPAGGGTEHEPVNLLQPKRINQFAWKEGSRVFQLDTKNIDSVVKCEQLDANGNWQNVTGYTTDLAAGRVTFAADPPAASTGDDNVRITFSKQVAGYAARVKGCTINTFYGIGSDSRIFISGNNNYRNYDWHSWSGRADYFPDINYTVVGAENNAIMGYLKQYDSLMIVKQANDQDASIFRRTATWQEDTTVFLTEQGLAGVGAISRYAFGVLADDNLFLSKEGVFGLDTSSETLQRTTQLRSYYVNGELTREPGLEDAVCCVSGGYYYLFVNGHVYIADSKQENQNPSKSHGYEWFYWTDVPARCVIEYEGDIYFGTNEGELHKFKTETDYGMEAYSDNGAAIACAWATKMDTLGDCSSFKRIEKANTGALVMPFASASGDICYVTDGGEEMVKAFSMNTTFDWNDVDFNDMDFGTLPYPTFVPARKKERKVRMFQVIVRNSRLNDAMGLYEIRVEYKMKNPIKR</sequence>
<proteinExistence type="predicted"/>
<gene>
    <name evidence="1" type="ORF">PUP29_09310</name>
</gene>
<dbReference type="RefSeq" id="WP_353423129.1">
    <property type="nucleotide sequence ID" value="NZ_CP117826.1"/>
</dbReference>
<reference evidence="1" key="1">
    <citation type="submission" date="2023-02" db="EMBL/GenBank/DDBJ databases">
        <title>Gut commensal Christensenella minuta modulates host metabolism via a new class of secondary bile acids.</title>
        <authorList>
            <person name="Liu C."/>
        </authorList>
    </citation>
    <scope>NUCLEOTIDE SEQUENCE</scope>
    <source>
        <strain evidence="1">CA70</strain>
    </source>
</reference>
<organism evidence="1">
    <name type="scientific">Christensenella massiliensis</name>
    <dbReference type="NCBI Taxonomy" id="1805714"/>
    <lineage>
        <taxon>Bacteria</taxon>
        <taxon>Bacillati</taxon>
        <taxon>Bacillota</taxon>
        <taxon>Clostridia</taxon>
        <taxon>Christensenellales</taxon>
        <taxon>Christensenellaceae</taxon>
        <taxon>Christensenella</taxon>
    </lineage>
</organism>
<name>A0AAU8A775_9FIRM</name>
<evidence type="ECO:0000313" key="1">
    <source>
        <dbReference type="EMBL" id="XCC61722.1"/>
    </source>
</evidence>